<dbReference type="Proteomes" id="UP001310692">
    <property type="component" value="Unassembled WGS sequence"/>
</dbReference>
<dbReference type="InterPro" id="IPR002481">
    <property type="entry name" value="FUR"/>
</dbReference>
<dbReference type="RefSeq" id="WP_330195461.1">
    <property type="nucleotide sequence ID" value="NZ_JAZDRO010000001.1"/>
</dbReference>
<dbReference type="PANTHER" id="PTHR33202">
    <property type="entry name" value="ZINC UPTAKE REGULATION PROTEIN"/>
    <property type="match status" value="1"/>
</dbReference>
<accession>A0ABU7LWL2</accession>
<evidence type="ECO:0000313" key="2">
    <source>
        <dbReference type="Proteomes" id="UP001310692"/>
    </source>
</evidence>
<name>A0ABU7LWL2_9PROT</name>
<proteinExistence type="predicted"/>
<gene>
    <name evidence="1" type="ORF">V0U35_04505</name>
</gene>
<organism evidence="1 2">
    <name type="scientific">Hyphobacterium marinum</name>
    <dbReference type="NCBI Taxonomy" id="3116574"/>
    <lineage>
        <taxon>Bacteria</taxon>
        <taxon>Pseudomonadati</taxon>
        <taxon>Pseudomonadota</taxon>
        <taxon>Alphaproteobacteria</taxon>
        <taxon>Maricaulales</taxon>
        <taxon>Maricaulaceae</taxon>
        <taxon>Hyphobacterium</taxon>
    </lineage>
</organism>
<dbReference type="InterPro" id="IPR036388">
    <property type="entry name" value="WH-like_DNA-bd_sf"/>
</dbReference>
<dbReference type="SUPFAM" id="SSF46785">
    <property type="entry name" value="Winged helix' DNA-binding domain"/>
    <property type="match status" value="1"/>
</dbReference>
<dbReference type="EMBL" id="JAZDRO010000001">
    <property type="protein sequence ID" value="MEE2565932.1"/>
    <property type="molecule type" value="Genomic_DNA"/>
</dbReference>
<dbReference type="InterPro" id="IPR036390">
    <property type="entry name" value="WH_DNA-bd_sf"/>
</dbReference>
<dbReference type="Pfam" id="PF01475">
    <property type="entry name" value="FUR"/>
    <property type="match status" value="1"/>
</dbReference>
<keyword evidence="2" id="KW-1185">Reference proteome</keyword>
<evidence type="ECO:0000313" key="1">
    <source>
        <dbReference type="EMBL" id="MEE2565932.1"/>
    </source>
</evidence>
<comment type="caution">
    <text evidence="1">The sequence shown here is derived from an EMBL/GenBank/DDBJ whole genome shotgun (WGS) entry which is preliminary data.</text>
</comment>
<dbReference type="Gene3D" id="1.10.10.10">
    <property type="entry name" value="Winged helix-like DNA-binding domain superfamily/Winged helix DNA-binding domain"/>
    <property type="match status" value="1"/>
</dbReference>
<dbReference type="PANTHER" id="PTHR33202:SF6">
    <property type="entry name" value="ZINC UPTAKE REGULATION PROTEIN"/>
    <property type="match status" value="1"/>
</dbReference>
<reference evidence="1 2" key="1">
    <citation type="submission" date="2024-01" db="EMBL/GenBank/DDBJ databases">
        <title>Hyphobacterium bacterium isolated from marine sediment.</title>
        <authorList>
            <person name="Zhao S."/>
        </authorList>
    </citation>
    <scope>NUCLEOTIDE SEQUENCE [LARGE SCALE GENOMIC DNA]</scope>
    <source>
        <strain evidence="1 2">Y60-23</strain>
    </source>
</reference>
<protein>
    <submittedName>
        <fullName evidence="1">Transcriptional repressor</fullName>
    </submittedName>
</protein>
<sequence length="143" mass="15571">MTHADSMEKKLSDAAAHCARRGEQLTPLRRRVLGLLLKAKGPIKAYDLLAQLDEPGNKAKPPTIYRALDFLMNAGLAHKVEALNAFVACGHSHDDGNAELYICGDCGNVEERHGAPTPADAPEGFMIDHSVVEHYGRCERCAH</sequence>